<keyword evidence="2" id="KW-1185">Reference proteome</keyword>
<evidence type="ECO:0000313" key="1">
    <source>
        <dbReference type="EMBL" id="KAJ8047463.1"/>
    </source>
</evidence>
<reference evidence="1" key="1">
    <citation type="submission" date="2021-10" db="EMBL/GenBank/DDBJ databases">
        <title>Tropical sea cucumber genome reveals ecological adaptation and Cuvierian tubules defense mechanism.</title>
        <authorList>
            <person name="Chen T."/>
        </authorList>
    </citation>
    <scope>NUCLEOTIDE SEQUENCE</scope>
    <source>
        <strain evidence="1">Nanhai2018</strain>
        <tissue evidence="1">Muscle</tissue>
    </source>
</reference>
<evidence type="ECO:0000313" key="2">
    <source>
        <dbReference type="Proteomes" id="UP001152320"/>
    </source>
</evidence>
<dbReference type="PANTHER" id="PTHR31025:SF9">
    <property type="entry name" value="SI:DKEY-286J15.1"/>
    <property type="match status" value="1"/>
</dbReference>
<name>A0A9Q1CLI9_HOLLE</name>
<dbReference type="OrthoDB" id="10066002at2759"/>
<dbReference type="PANTHER" id="PTHR31025">
    <property type="entry name" value="SI:CH211-196P9.1-RELATED"/>
    <property type="match status" value="1"/>
</dbReference>
<sequence>MKEWLCHNIDPEAKVKEFMEKTAVKREALLRDENFTLDQIIKEFPRLFDTPGMVEVDFRTVFPDVADRLYMQWTLGFSEKVLQYATLQEKWENYLNVNSEAINTDKKKVNASLSVLPVTLPCGKKGRKKATIMDAKKSYMDVQPQIVTNIPKYLDEVTNRQPYILVLGEALDPSQVFVIVERKALEQASLLKAVDVCFKLF</sequence>
<dbReference type="Proteomes" id="UP001152320">
    <property type="component" value="Chromosome 2"/>
</dbReference>
<accession>A0A9Q1CLI9</accession>
<proteinExistence type="predicted"/>
<gene>
    <name evidence="1" type="ORF">HOLleu_06467</name>
</gene>
<comment type="caution">
    <text evidence="1">The sequence shown here is derived from an EMBL/GenBank/DDBJ whole genome shotgun (WGS) entry which is preliminary data.</text>
</comment>
<dbReference type="AlphaFoldDB" id="A0A9Q1CLI9"/>
<protein>
    <submittedName>
        <fullName evidence="1">Uncharacterized protein</fullName>
    </submittedName>
</protein>
<organism evidence="1 2">
    <name type="scientific">Holothuria leucospilota</name>
    <name type="common">Black long sea cucumber</name>
    <name type="synonym">Mertensiothuria leucospilota</name>
    <dbReference type="NCBI Taxonomy" id="206669"/>
    <lineage>
        <taxon>Eukaryota</taxon>
        <taxon>Metazoa</taxon>
        <taxon>Echinodermata</taxon>
        <taxon>Eleutherozoa</taxon>
        <taxon>Echinozoa</taxon>
        <taxon>Holothuroidea</taxon>
        <taxon>Aspidochirotacea</taxon>
        <taxon>Aspidochirotida</taxon>
        <taxon>Holothuriidae</taxon>
        <taxon>Holothuria</taxon>
    </lineage>
</organism>
<dbReference type="EMBL" id="JAIZAY010000002">
    <property type="protein sequence ID" value="KAJ8047463.1"/>
    <property type="molecule type" value="Genomic_DNA"/>
</dbReference>